<reference evidence="2" key="1">
    <citation type="submission" date="2018-08" db="EMBL/GenBank/DDBJ databases">
        <authorList>
            <person name="Liu Z.-W."/>
            <person name="Du Z.-J."/>
        </authorList>
    </citation>
    <scope>NUCLEOTIDE SEQUENCE [LARGE SCALE GENOMIC DNA]</scope>
    <source>
        <strain evidence="2">H4X</strain>
    </source>
</reference>
<keyword evidence="2" id="KW-1185">Reference proteome</keyword>
<name>A0A3D8L9W9_9BACT</name>
<dbReference type="Proteomes" id="UP000256708">
    <property type="component" value="Unassembled WGS sequence"/>
</dbReference>
<gene>
    <name evidence="1" type="ORF">DXT99_15630</name>
</gene>
<organism evidence="1 2">
    <name type="scientific">Pontibacter diazotrophicus</name>
    <dbReference type="NCBI Taxonomy" id="1400979"/>
    <lineage>
        <taxon>Bacteria</taxon>
        <taxon>Pseudomonadati</taxon>
        <taxon>Bacteroidota</taxon>
        <taxon>Cytophagia</taxon>
        <taxon>Cytophagales</taxon>
        <taxon>Hymenobacteraceae</taxon>
        <taxon>Pontibacter</taxon>
    </lineage>
</organism>
<dbReference type="EMBL" id="QRGR01000017">
    <property type="protein sequence ID" value="RDV14221.1"/>
    <property type="molecule type" value="Genomic_DNA"/>
</dbReference>
<comment type="caution">
    <text evidence="1">The sequence shown here is derived from an EMBL/GenBank/DDBJ whole genome shotgun (WGS) entry which is preliminary data.</text>
</comment>
<dbReference type="OrthoDB" id="9860811at2"/>
<evidence type="ECO:0000313" key="1">
    <source>
        <dbReference type="EMBL" id="RDV14221.1"/>
    </source>
</evidence>
<proteinExistence type="predicted"/>
<dbReference type="RefSeq" id="WP_115566512.1">
    <property type="nucleotide sequence ID" value="NZ_QRGR01000017.1"/>
</dbReference>
<accession>A0A3D8L9W9</accession>
<sequence>MCYYYTIKEYAAIKGLDLSAQDEAEAVTSATLLSNERGVPINKIYSGDSDMNCYATRILRETFRPSANTVNTHSEKTLAGASA</sequence>
<dbReference type="AlphaFoldDB" id="A0A3D8L9W9"/>
<protein>
    <submittedName>
        <fullName evidence="1">Uncharacterized protein</fullName>
    </submittedName>
</protein>
<evidence type="ECO:0000313" key="2">
    <source>
        <dbReference type="Proteomes" id="UP000256708"/>
    </source>
</evidence>